<reference evidence="3" key="1">
    <citation type="submission" date="2017-02" db="EMBL/GenBank/DDBJ databases">
        <title>Comparative genomics and description of representatives of a novel lineage of planctomycetes thriving in anoxic sediments.</title>
        <authorList>
            <person name="Spring S."/>
            <person name="Bunk B."/>
            <person name="Sproer C."/>
            <person name="Klenk H.-P."/>
        </authorList>
    </citation>
    <scope>NUCLEOTIDE SEQUENCE [LARGE SCALE GENOMIC DNA]</scope>
    <source>
        <strain evidence="3">L21-RPul-D3</strain>
    </source>
</reference>
<name>A0A1Q2HQG4_9BACT</name>
<dbReference type="Proteomes" id="UP000188273">
    <property type="component" value="Chromosome"/>
</dbReference>
<dbReference type="CDD" id="cd00267">
    <property type="entry name" value="ABC_ATPase"/>
    <property type="match status" value="1"/>
</dbReference>
<feature type="domain" description="Endonuclease GajA/Old nuclease/RecF-like AAA" evidence="1">
    <location>
        <begin position="46"/>
        <end position="317"/>
    </location>
</feature>
<organism evidence="2 3">
    <name type="scientific">Sedimentisphaera cyanobacteriorum</name>
    <dbReference type="NCBI Taxonomy" id="1940790"/>
    <lineage>
        <taxon>Bacteria</taxon>
        <taxon>Pseudomonadati</taxon>
        <taxon>Planctomycetota</taxon>
        <taxon>Phycisphaerae</taxon>
        <taxon>Sedimentisphaerales</taxon>
        <taxon>Sedimentisphaeraceae</taxon>
        <taxon>Sedimentisphaera</taxon>
    </lineage>
</organism>
<dbReference type="SUPFAM" id="SSF52540">
    <property type="entry name" value="P-loop containing nucleoside triphosphate hydrolases"/>
    <property type="match status" value="1"/>
</dbReference>
<dbReference type="Pfam" id="PF13175">
    <property type="entry name" value="AAA_15"/>
    <property type="match status" value="1"/>
</dbReference>
<dbReference type="InterPro" id="IPR041685">
    <property type="entry name" value="AAA_GajA/Old/RecF-like"/>
</dbReference>
<dbReference type="GO" id="GO:0005524">
    <property type="term" value="F:ATP binding"/>
    <property type="evidence" value="ECO:0007669"/>
    <property type="project" value="UniProtKB-KW"/>
</dbReference>
<dbReference type="STRING" id="1940790.L21SP3_01280"/>
<evidence type="ECO:0000313" key="3">
    <source>
        <dbReference type="Proteomes" id="UP000188273"/>
    </source>
</evidence>
<proteinExistence type="predicted"/>
<dbReference type="InterPro" id="IPR051396">
    <property type="entry name" value="Bact_Antivir_Def_Nuclease"/>
</dbReference>
<keyword evidence="2" id="KW-0067">ATP-binding</keyword>
<protein>
    <submittedName>
        <fullName evidence="2">Cell division ATP-binding protein FtsE</fullName>
    </submittedName>
</protein>
<dbReference type="EMBL" id="CP019633">
    <property type="protein sequence ID" value="AQQ09475.1"/>
    <property type="molecule type" value="Genomic_DNA"/>
</dbReference>
<keyword evidence="2" id="KW-0132">Cell division</keyword>
<gene>
    <name evidence="2" type="ORF">L21SP3_01280</name>
</gene>
<dbReference type="KEGG" id="pbu:L21SP3_01280"/>
<dbReference type="PANTHER" id="PTHR43581:SF4">
    <property type="entry name" value="ATP_GTP PHOSPHATASE"/>
    <property type="match status" value="1"/>
</dbReference>
<dbReference type="Gene3D" id="3.40.50.300">
    <property type="entry name" value="P-loop containing nucleotide triphosphate hydrolases"/>
    <property type="match status" value="1"/>
</dbReference>
<keyword evidence="3" id="KW-1185">Reference proteome</keyword>
<dbReference type="InterPro" id="IPR027417">
    <property type="entry name" value="P-loop_NTPase"/>
</dbReference>
<evidence type="ECO:0000259" key="1">
    <source>
        <dbReference type="Pfam" id="PF13175"/>
    </source>
</evidence>
<evidence type="ECO:0000313" key="2">
    <source>
        <dbReference type="EMBL" id="AQQ09475.1"/>
    </source>
</evidence>
<dbReference type="GO" id="GO:0051301">
    <property type="term" value="P:cell division"/>
    <property type="evidence" value="ECO:0007669"/>
    <property type="project" value="UniProtKB-KW"/>
</dbReference>
<accession>A0A1Q2HQG4</accession>
<keyword evidence="2" id="KW-0131">Cell cycle</keyword>
<keyword evidence="2" id="KW-0547">Nucleotide-binding</keyword>
<dbReference type="AlphaFoldDB" id="A0A1Q2HQG4"/>
<sequence>MDVPDNLIKNLLENGSAEIPLDNYSKKRNRILSDACREYKKLLPNVFAANKRNFENVKFLVSLDEPEEFPAKEIEVNYGTNKKNILKLNKPKNANKITASLMIQNGGQELHKDLIDNAIGETIRQVLFGHLFPKPFIISEERTGAAIFRSELNFARNRLLEEVSSMEKTSFNPFELINKVYSDYALPVKQNVEFIRNIENVAKRESFLAVEHHDLLQEFADIIGGTYKVTNSDELYFIPNKDKRVKLTMDESSSSVRSLLDLGFYLKHICRKGDLLMVDEPELNMHPENQRKIARLFARLINLGIKIFVTTHSDYLIKELNSLIMFDPENTSHLKIMEKANYSKKESLSSSKFKVYTAEKAKILKDGNKRKTTGLTLIPADIDKELGIEVASFDESIEAMERIQNSLLFESEE</sequence>
<dbReference type="PANTHER" id="PTHR43581">
    <property type="entry name" value="ATP/GTP PHOSPHATASE"/>
    <property type="match status" value="1"/>
</dbReference>